<name>A0AAV7LSI7_PLEWA</name>
<evidence type="ECO:0000313" key="2">
    <source>
        <dbReference type="EMBL" id="KAJ1093302.1"/>
    </source>
</evidence>
<dbReference type="Proteomes" id="UP001066276">
    <property type="component" value="Chromosome 11"/>
</dbReference>
<reference evidence="2" key="1">
    <citation type="journal article" date="2022" name="bioRxiv">
        <title>Sequencing and chromosome-scale assembly of the giantPleurodeles waltlgenome.</title>
        <authorList>
            <person name="Brown T."/>
            <person name="Elewa A."/>
            <person name="Iarovenko S."/>
            <person name="Subramanian E."/>
            <person name="Araus A.J."/>
            <person name="Petzold A."/>
            <person name="Susuki M."/>
            <person name="Suzuki K.-i.T."/>
            <person name="Hayashi T."/>
            <person name="Toyoda A."/>
            <person name="Oliveira C."/>
            <person name="Osipova E."/>
            <person name="Leigh N.D."/>
            <person name="Simon A."/>
            <person name="Yun M.H."/>
        </authorList>
    </citation>
    <scope>NUCLEOTIDE SEQUENCE</scope>
    <source>
        <strain evidence="2">20211129_DDA</strain>
        <tissue evidence="2">Liver</tissue>
    </source>
</reference>
<accession>A0AAV7LSI7</accession>
<sequence>MRCQPEEPGSAQPTRARGLPKKGCACLCHEDQEWALAHSSNPGARRAPLRVRTATKATLFKSPRPVTRRLTAPPI</sequence>
<gene>
    <name evidence="2" type="ORF">NDU88_006407</name>
</gene>
<proteinExistence type="predicted"/>
<protein>
    <submittedName>
        <fullName evidence="2">Uncharacterized protein</fullName>
    </submittedName>
</protein>
<dbReference type="AlphaFoldDB" id="A0AAV7LSI7"/>
<evidence type="ECO:0000313" key="3">
    <source>
        <dbReference type="Proteomes" id="UP001066276"/>
    </source>
</evidence>
<evidence type="ECO:0000256" key="1">
    <source>
        <dbReference type="SAM" id="MobiDB-lite"/>
    </source>
</evidence>
<dbReference type="EMBL" id="JANPWB010000015">
    <property type="protein sequence ID" value="KAJ1093302.1"/>
    <property type="molecule type" value="Genomic_DNA"/>
</dbReference>
<organism evidence="2 3">
    <name type="scientific">Pleurodeles waltl</name>
    <name type="common">Iberian ribbed newt</name>
    <dbReference type="NCBI Taxonomy" id="8319"/>
    <lineage>
        <taxon>Eukaryota</taxon>
        <taxon>Metazoa</taxon>
        <taxon>Chordata</taxon>
        <taxon>Craniata</taxon>
        <taxon>Vertebrata</taxon>
        <taxon>Euteleostomi</taxon>
        <taxon>Amphibia</taxon>
        <taxon>Batrachia</taxon>
        <taxon>Caudata</taxon>
        <taxon>Salamandroidea</taxon>
        <taxon>Salamandridae</taxon>
        <taxon>Pleurodelinae</taxon>
        <taxon>Pleurodeles</taxon>
    </lineage>
</organism>
<keyword evidence="3" id="KW-1185">Reference proteome</keyword>
<feature type="region of interest" description="Disordered" evidence="1">
    <location>
        <begin position="1"/>
        <end position="20"/>
    </location>
</feature>
<comment type="caution">
    <text evidence="2">The sequence shown here is derived from an EMBL/GenBank/DDBJ whole genome shotgun (WGS) entry which is preliminary data.</text>
</comment>